<gene>
    <name evidence="8" type="ORF">ABC977_02190</name>
</gene>
<evidence type="ECO:0000313" key="8">
    <source>
        <dbReference type="EMBL" id="MEY6431213.1"/>
    </source>
</evidence>
<evidence type="ECO:0000256" key="1">
    <source>
        <dbReference type="ARBA" id="ARBA00004651"/>
    </source>
</evidence>
<dbReference type="Pfam" id="PF03631">
    <property type="entry name" value="Virul_fac_BrkB"/>
    <property type="match status" value="1"/>
</dbReference>
<organism evidence="8 9">
    <name type="scientific">Thioalkalicoccus limnaeus</name>
    <dbReference type="NCBI Taxonomy" id="120681"/>
    <lineage>
        <taxon>Bacteria</taxon>
        <taxon>Pseudomonadati</taxon>
        <taxon>Pseudomonadota</taxon>
        <taxon>Gammaproteobacteria</taxon>
        <taxon>Chromatiales</taxon>
        <taxon>Chromatiaceae</taxon>
        <taxon>Thioalkalicoccus</taxon>
    </lineage>
</organism>
<dbReference type="EMBL" id="JBDKXB010000002">
    <property type="protein sequence ID" value="MEY6431213.1"/>
    <property type="molecule type" value="Genomic_DNA"/>
</dbReference>
<proteinExistence type="inferred from homology"/>
<feature type="transmembrane region" description="Helical" evidence="7">
    <location>
        <begin position="206"/>
        <end position="224"/>
    </location>
</feature>
<dbReference type="Proteomes" id="UP001564408">
    <property type="component" value="Unassembled WGS sequence"/>
</dbReference>
<comment type="caution">
    <text evidence="8">The sequence shown here is derived from an EMBL/GenBank/DDBJ whole genome shotgun (WGS) entry which is preliminary data.</text>
</comment>
<keyword evidence="2 7" id="KW-1003">Cell membrane</keyword>
<evidence type="ECO:0000256" key="7">
    <source>
        <dbReference type="HAMAP-Rule" id="MF_00672"/>
    </source>
</evidence>
<name>A0ABV4BCJ8_9GAMM</name>
<comment type="subcellular location">
    <subcellularLocation>
        <location evidence="1 7">Cell membrane</location>
        <topology evidence="1 7">Multi-pass membrane protein</topology>
    </subcellularLocation>
</comment>
<keyword evidence="6 7" id="KW-0472">Membrane</keyword>
<dbReference type="RefSeq" id="WP_369665598.1">
    <property type="nucleotide sequence ID" value="NZ_JBDKXB010000002.1"/>
</dbReference>
<reference evidence="8 9" key="1">
    <citation type="submission" date="2024-05" db="EMBL/GenBank/DDBJ databases">
        <title>Genome Sequence and Characterization of the New Strain Purple Sulfur Bacterium of Genus Thioalkalicoccus.</title>
        <authorList>
            <person name="Bryantseva I.A."/>
            <person name="Kyndt J.A."/>
            <person name="Imhoff J.F."/>
        </authorList>
    </citation>
    <scope>NUCLEOTIDE SEQUENCE [LARGE SCALE GENOMIC DNA]</scope>
    <source>
        <strain evidence="8 9">Um2</strain>
    </source>
</reference>
<feature type="transmembrane region" description="Helical" evidence="7">
    <location>
        <begin position="138"/>
        <end position="159"/>
    </location>
</feature>
<protein>
    <recommendedName>
        <fullName evidence="7">UPF0761 membrane protein ABC977_02190</fullName>
    </recommendedName>
</protein>
<sequence length="432" mass="46397">MVQSLSRSAGLDTLQFLRRCAGRFDEDRCFSAAASLSYTSILALVPLTAIGVAVMGAFPVFGDIQGEMETFLIHHLVPTAVESVRDYIESFVGRARGLTAVGIIGLAITALFLFVTIETAIDRIFKATETRPIVRRLLVFWAILTLGPLLIGVSFSLAMDVSAFTRTIATDTIPASPAWLPQILPTLILTVAFTILYTVVPNRPVLITHALLGGLLAAIAFTLLRSGFTLYVTTFPVYGNVYGTLAVIPMFLVWMYLSWAVILAGAVVTAELPTWGRPALEIGSPLPPGTRLTMALSVLALLYRDTRRGRPVTHHSLAAAPEVFGPLPDAVLEELREAELADCTAAGRWLPVREAASTTLADVVRALGLDLRGEHIPAATDATAWRRRLAKIVATDAAASHDRLSISLEALLLDSSDKETGGAEDATARDPV</sequence>
<evidence type="ECO:0000256" key="3">
    <source>
        <dbReference type="ARBA" id="ARBA00022519"/>
    </source>
</evidence>
<accession>A0ABV4BCJ8</accession>
<dbReference type="InterPro" id="IPR023679">
    <property type="entry name" value="UPF0761_bac"/>
</dbReference>
<dbReference type="PANTHER" id="PTHR30213:SF0">
    <property type="entry name" value="UPF0761 MEMBRANE PROTEIN YIHY"/>
    <property type="match status" value="1"/>
</dbReference>
<feature type="transmembrane region" description="Helical" evidence="7">
    <location>
        <begin position="97"/>
        <end position="117"/>
    </location>
</feature>
<keyword evidence="4 7" id="KW-0812">Transmembrane</keyword>
<evidence type="ECO:0000256" key="4">
    <source>
        <dbReference type="ARBA" id="ARBA00022692"/>
    </source>
</evidence>
<dbReference type="InterPro" id="IPR017039">
    <property type="entry name" value="Virul_fac_BrkB"/>
</dbReference>
<keyword evidence="3" id="KW-0997">Cell inner membrane</keyword>
<evidence type="ECO:0000256" key="5">
    <source>
        <dbReference type="ARBA" id="ARBA00022989"/>
    </source>
</evidence>
<dbReference type="PANTHER" id="PTHR30213">
    <property type="entry name" value="INNER MEMBRANE PROTEIN YHJD"/>
    <property type="match status" value="1"/>
</dbReference>
<dbReference type="NCBIfam" id="TIGR00765">
    <property type="entry name" value="yihY_not_rbn"/>
    <property type="match status" value="1"/>
</dbReference>
<dbReference type="HAMAP" id="MF_00672">
    <property type="entry name" value="UPF0761"/>
    <property type="match status" value="1"/>
</dbReference>
<comment type="similarity">
    <text evidence="7">Belongs to the UPF0761 family.</text>
</comment>
<keyword evidence="9" id="KW-1185">Reference proteome</keyword>
<feature type="transmembrane region" description="Helical" evidence="7">
    <location>
        <begin position="244"/>
        <end position="268"/>
    </location>
</feature>
<evidence type="ECO:0000313" key="9">
    <source>
        <dbReference type="Proteomes" id="UP001564408"/>
    </source>
</evidence>
<feature type="transmembrane region" description="Helical" evidence="7">
    <location>
        <begin position="179"/>
        <end position="199"/>
    </location>
</feature>
<keyword evidence="5 7" id="KW-1133">Transmembrane helix</keyword>
<evidence type="ECO:0000256" key="2">
    <source>
        <dbReference type="ARBA" id="ARBA00022475"/>
    </source>
</evidence>
<evidence type="ECO:0000256" key="6">
    <source>
        <dbReference type="ARBA" id="ARBA00023136"/>
    </source>
</evidence>
<feature type="transmembrane region" description="Helical" evidence="7">
    <location>
        <begin position="41"/>
        <end position="61"/>
    </location>
</feature>